<dbReference type="EMBL" id="BKCJ010459905">
    <property type="protein sequence ID" value="GFA63874.1"/>
    <property type="molecule type" value="Genomic_DNA"/>
</dbReference>
<comment type="caution">
    <text evidence="2">The sequence shown here is derived from an EMBL/GenBank/DDBJ whole genome shotgun (WGS) entry which is preliminary data.</text>
</comment>
<name>A0A699JXP8_TANCI</name>
<feature type="region of interest" description="Disordered" evidence="1">
    <location>
        <begin position="213"/>
        <end position="238"/>
    </location>
</feature>
<feature type="non-terminal residue" evidence="2">
    <location>
        <position position="1"/>
    </location>
</feature>
<dbReference type="AlphaFoldDB" id="A0A699JXP8"/>
<protein>
    <submittedName>
        <fullName evidence="2">Uncharacterized protein</fullName>
    </submittedName>
</protein>
<reference evidence="2" key="1">
    <citation type="journal article" date="2019" name="Sci. Rep.">
        <title>Draft genome of Tanacetum cinerariifolium, the natural source of mosquito coil.</title>
        <authorList>
            <person name="Yamashiro T."/>
            <person name="Shiraishi A."/>
            <person name="Satake H."/>
            <person name="Nakayama K."/>
        </authorList>
    </citation>
    <scope>NUCLEOTIDE SEQUENCE</scope>
</reference>
<accession>A0A699JXP8</accession>
<proteinExistence type="predicted"/>
<sequence length="257" mass="28751">GSAELHENCDDNEIFNMFTQEEQYSELLEPIPESHQVPQNDNNVISEDTSVDQGGETVEQHPVNFEGTRALYDSLYQNLAIKVEKVNSVNRTMSFQKDKAYKDMQQNIEWLQAQLGDLKGKSKDTSCVSDTQNPLSHKLENENVSDQKDNTYDKSKNTKFAKQSILGKPPMLDKIHALSKPVTSKSVSTPQEPKVVKNDKVIALGIFRINPDKTSREEKHVPNTVSSSAKTKPITVSQPLVFTKKDVNSDLNGLSST</sequence>
<evidence type="ECO:0000313" key="2">
    <source>
        <dbReference type="EMBL" id="GFA63874.1"/>
    </source>
</evidence>
<organism evidence="2">
    <name type="scientific">Tanacetum cinerariifolium</name>
    <name type="common">Dalmatian daisy</name>
    <name type="synonym">Chrysanthemum cinerariifolium</name>
    <dbReference type="NCBI Taxonomy" id="118510"/>
    <lineage>
        <taxon>Eukaryota</taxon>
        <taxon>Viridiplantae</taxon>
        <taxon>Streptophyta</taxon>
        <taxon>Embryophyta</taxon>
        <taxon>Tracheophyta</taxon>
        <taxon>Spermatophyta</taxon>
        <taxon>Magnoliopsida</taxon>
        <taxon>eudicotyledons</taxon>
        <taxon>Gunneridae</taxon>
        <taxon>Pentapetalae</taxon>
        <taxon>asterids</taxon>
        <taxon>campanulids</taxon>
        <taxon>Asterales</taxon>
        <taxon>Asteraceae</taxon>
        <taxon>Asteroideae</taxon>
        <taxon>Anthemideae</taxon>
        <taxon>Anthemidinae</taxon>
        <taxon>Tanacetum</taxon>
    </lineage>
</organism>
<evidence type="ECO:0000256" key="1">
    <source>
        <dbReference type="SAM" id="MobiDB-lite"/>
    </source>
</evidence>
<feature type="compositionally biased region" description="Polar residues" evidence="1">
    <location>
        <begin position="223"/>
        <end position="238"/>
    </location>
</feature>
<gene>
    <name evidence="2" type="ORF">Tci_635846</name>
</gene>